<feature type="coiled-coil region" evidence="1">
    <location>
        <begin position="35"/>
        <end position="62"/>
    </location>
</feature>
<dbReference type="AlphaFoldDB" id="J6ELM3"/>
<dbReference type="VEuPathDB" id="FungiDB:A1Q1_06421"/>
<reference evidence="2 3" key="1">
    <citation type="journal article" date="2012" name="Eukaryot. Cell">
        <title>Draft genome sequence of CBS 2479, the standard type strain of Trichosporon asahii.</title>
        <authorList>
            <person name="Yang R.Y."/>
            <person name="Li H.T."/>
            <person name="Zhu H."/>
            <person name="Zhou G.P."/>
            <person name="Wang M."/>
            <person name="Wang L."/>
        </authorList>
    </citation>
    <scope>NUCLEOTIDE SEQUENCE [LARGE SCALE GENOMIC DNA]</scope>
    <source>
        <strain evidence="3">ATCC 90039 / CBS 2479 / JCM 2466 / KCTC 7840 / NCYC 2677 / UAMH 7654</strain>
    </source>
</reference>
<name>J6ELM3_TRIAS</name>
<proteinExistence type="predicted"/>
<evidence type="ECO:0000256" key="1">
    <source>
        <dbReference type="SAM" id="Coils"/>
    </source>
</evidence>
<dbReference type="RefSeq" id="XP_014177010.1">
    <property type="nucleotide sequence ID" value="XM_014321535.1"/>
</dbReference>
<comment type="caution">
    <text evidence="2">The sequence shown here is derived from an EMBL/GenBank/DDBJ whole genome shotgun (WGS) entry which is preliminary data.</text>
</comment>
<keyword evidence="1" id="KW-0175">Coiled coil</keyword>
<dbReference type="GeneID" id="25989933"/>
<feature type="coiled-coil region" evidence="1">
    <location>
        <begin position="315"/>
        <end position="342"/>
    </location>
</feature>
<protein>
    <submittedName>
        <fullName evidence="2">Uncharacterized protein</fullName>
    </submittedName>
</protein>
<organism evidence="2 3">
    <name type="scientific">Trichosporon asahii var. asahii (strain ATCC 90039 / CBS 2479 / JCM 2466 / KCTC 7840 / NBRC 103889/ NCYC 2677 / UAMH 7654)</name>
    <name type="common">Yeast</name>
    <dbReference type="NCBI Taxonomy" id="1186058"/>
    <lineage>
        <taxon>Eukaryota</taxon>
        <taxon>Fungi</taxon>
        <taxon>Dikarya</taxon>
        <taxon>Basidiomycota</taxon>
        <taxon>Agaricomycotina</taxon>
        <taxon>Tremellomycetes</taxon>
        <taxon>Trichosporonales</taxon>
        <taxon>Trichosporonaceae</taxon>
        <taxon>Trichosporon</taxon>
    </lineage>
</organism>
<dbReference type="EMBL" id="ALBS01000332">
    <property type="protein sequence ID" value="EJT45189.1"/>
    <property type="molecule type" value="Genomic_DNA"/>
</dbReference>
<evidence type="ECO:0000313" key="2">
    <source>
        <dbReference type="EMBL" id="EJT45189.1"/>
    </source>
</evidence>
<dbReference type="KEGG" id="tasa:A1Q1_06421"/>
<accession>J6ELM3</accession>
<sequence length="416" mass="48349">MTDLTLNDMTDIPIQQRLELHAERHKALWTETENLEHAHDALAQCKDELEKAKAELKKRQNTQRRWDFKLEELFKQWKDLEAPSRSTRLLVKLKNPVHTDQAYVNRDIERKQKEEEHKHAFWQGQEYKRAVEESEARIDALEADIERYTLEAENHRQLHAEVKAIHTAVFAGIHNEFPQELDLRDRIDMVAAHGVDFAQKLAVEQKALGMFPLMLEEAEHAERQFRKAIRADSDNQRRHVRKAEKAYELARKKETEIRRLKPSIVPYPADMPSFSFFETGDWSMLFRRGFSERKAYCSDLILHMRRQWDIAKRDASEMAQGVKELNMQLKVMERQLEKVRARILLNKAAEMGLGGEVDEQELDRLALGDVEDRMFAGDGLTVSICSIQGTLEAPPPAYSKYCTPNSSLPPAILTRA</sequence>
<feature type="coiled-coil region" evidence="1">
    <location>
        <begin position="124"/>
        <end position="158"/>
    </location>
</feature>
<dbReference type="Proteomes" id="UP000002748">
    <property type="component" value="Unassembled WGS sequence"/>
</dbReference>
<dbReference type="HOGENOM" id="CLU_660884_0_0_1"/>
<evidence type="ECO:0000313" key="3">
    <source>
        <dbReference type="Proteomes" id="UP000002748"/>
    </source>
</evidence>
<gene>
    <name evidence="2" type="ORF">A1Q1_06421</name>
</gene>